<dbReference type="EMBL" id="HBGW01076699">
    <property type="protein sequence ID" value="CAD9628227.1"/>
    <property type="molecule type" value="Transcribed_RNA"/>
</dbReference>
<name>A0A6U9GUP7_9DINO</name>
<dbReference type="Gene3D" id="3.40.50.1240">
    <property type="entry name" value="Phosphoglycerate mutase-like"/>
    <property type="match status" value="1"/>
</dbReference>
<feature type="domain" description="ATP-grasp" evidence="14">
    <location>
        <begin position="123"/>
        <end position="342"/>
    </location>
</feature>
<keyword evidence="7 12" id="KW-0418">Kinase</keyword>
<evidence type="ECO:0000259" key="14">
    <source>
        <dbReference type="PROSITE" id="PS50975"/>
    </source>
</evidence>
<dbReference type="GO" id="GO:0005829">
    <property type="term" value="C:cytosol"/>
    <property type="evidence" value="ECO:0007669"/>
    <property type="project" value="UniProtKB-SubCell"/>
</dbReference>
<dbReference type="Gene3D" id="3.30.470.20">
    <property type="entry name" value="ATP-grasp fold, B domain"/>
    <property type="match status" value="1"/>
</dbReference>
<reference evidence="15" key="1">
    <citation type="submission" date="2021-01" db="EMBL/GenBank/DDBJ databases">
        <authorList>
            <person name="Corre E."/>
            <person name="Pelletier E."/>
            <person name="Niang G."/>
            <person name="Scheremetjew M."/>
            <person name="Finn R."/>
            <person name="Kale V."/>
            <person name="Holt S."/>
            <person name="Cochrane G."/>
            <person name="Meng A."/>
            <person name="Brown T."/>
            <person name="Cohen L."/>
        </authorList>
    </citation>
    <scope>NUCLEOTIDE SEQUENCE</scope>
    <source>
        <strain evidence="15">RCC3387</strain>
    </source>
</reference>
<sequence>MIFGPRTKGEHTDRMPKMSMSTEDRDPVRLGICAMAKKAKSKPMETILNLLTKFGDVEVVHFPEDVILEAPVEEWPHPVDCLISFYSDGFPLDKAVQYAELRRPCLVNDLRSQRVLLDRREVYALLKENGIPHPTAVVVDRDPVTKELRGDAAARFEEGDDFIQVGEQKIPKPFVEKPVDAEDHNICIYYPSSAGGGVKSLFRKVQNRSSSFNPTDQQVRKDGIYMYEPFMKTQGTDIKVYTVTPEYAHAEARKSPVIDGVVNRNEEGKEMRFPVVLTPYEKEIARRVCTAFQQTVCGFDLLRTASGSYVIDVNGWSFVKGLPKYYEDAAALLRAHVLHLTGRSTCVRRVDSLLELHKVEHTAEASASDETEERSSRSDRWEHEELLAVLAVMRHGDRTPKNKMKLATSRPEFLELHRRWASGPRKEAKLKAPKQLQAMLDLTYSMIGSDDNGAGDGAIDGPARANSAEINSFAPGPKTLPDPGVVQGGEAGGTCEPPDDRTVEACKLIRTVLAEGHFDGIYRKVQVKPVAWTTTESGEERASEVVVVLKYGGILTEVGRKQAEELGHVFRGEMYPGESDTEGTAATGLLRLHATQRHDFKVYSSDEGRVQMSAAAFARGLLDLEGGALTPICVALVETDSLMLDDLPSAAKPLIEEARQVLFSKITKGLEEGDLSPVTPTRPKEHGLAQSHGGGASSTGLEALSGVVDSMDCGAESVTDVPAMLDYFKQLQESIAVLCKELEVIDPATCNGMTKPLLVQRRWLKLREELWDKKRNTWNVSKITEIRDAVRFDLIHHPRIASSLLPVWEVVKSINDVIVPHEYGHDVRSRVRIGSVVCGKLLRKLLVDLSNSMTQQQPEELPTWKLTTAVDFLKRMVGFKKPEMTVPAPLPENSEVKAEEGEEDEEGDVQEAEFAGLDTRLAGPMKSPHRRVRTRLYFTSESHIQTLMNVLRYCHLAPRGAGDQQDSGAAGADGGDRLVCPEMERRLNDSPIFDYLTQIVFRLYEDKCKPPASPERFRVEVLFSPGAAGDPTPTQSRPPPLDKLVPLHAPDKPLTYSKLKELLSPFQPSASSGISATKSLAPGAPADPMTPHSRRTLPVAASDQ</sequence>
<gene>
    <name evidence="15" type="ORF">BRAN1462_LOCUS48772</name>
</gene>
<organism evidence="15">
    <name type="scientific">Zooxanthella nutricula</name>
    <dbReference type="NCBI Taxonomy" id="1333877"/>
    <lineage>
        <taxon>Eukaryota</taxon>
        <taxon>Sar</taxon>
        <taxon>Alveolata</taxon>
        <taxon>Dinophyceae</taxon>
        <taxon>Peridiniales</taxon>
        <taxon>Peridiniales incertae sedis</taxon>
        <taxon>Zooxanthella</taxon>
    </lineage>
</organism>
<evidence type="ECO:0000256" key="4">
    <source>
        <dbReference type="ARBA" id="ARBA00022553"/>
    </source>
</evidence>
<dbReference type="GO" id="GO:0046872">
    <property type="term" value="F:metal ion binding"/>
    <property type="evidence" value="ECO:0007669"/>
    <property type="project" value="InterPro"/>
</dbReference>
<dbReference type="InterPro" id="IPR033379">
    <property type="entry name" value="Acid_Pase_AS"/>
</dbReference>
<comment type="subcellular location">
    <subcellularLocation>
        <location evidence="1 12">Cytoplasm</location>
        <location evidence="1 12">Cytosol</location>
    </subcellularLocation>
</comment>
<keyword evidence="6 11" id="KW-0547">Nucleotide-binding</keyword>
<dbReference type="Pfam" id="PF08443">
    <property type="entry name" value="RimK"/>
    <property type="match status" value="1"/>
</dbReference>
<keyword evidence="4" id="KW-0597">Phosphoprotein</keyword>
<dbReference type="InterPro" id="IPR040557">
    <property type="entry name" value="VIP1_N"/>
</dbReference>
<comment type="catalytic activity">
    <reaction evidence="10">
        <text>1D-myo-inositol hexakisphosphate + ATP = 1-diphospho-1D-myo-inositol 2,3,4,5,6-pentakisphosphate + ADP</text>
        <dbReference type="Rhea" id="RHEA:37459"/>
        <dbReference type="ChEBI" id="CHEBI:30616"/>
        <dbReference type="ChEBI" id="CHEBI:58130"/>
        <dbReference type="ChEBI" id="CHEBI:74946"/>
        <dbReference type="ChEBI" id="CHEBI:456216"/>
        <dbReference type="EC" id="2.7.4.24"/>
    </reaction>
    <physiologicalReaction direction="left-to-right" evidence="10">
        <dbReference type="Rhea" id="RHEA:37460"/>
    </physiologicalReaction>
</comment>
<dbReference type="PROSITE" id="PS00616">
    <property type="entry name" value="HIS_ACID_PHOSPHAT_1"/>
    <property type="match status" value="1"/>
</dbReference>
<evidence type="ECO:0000256" key="11">
    <source>
        <dbReference type="PROSITE-ProRule" id="PRU00409"/>
    </source>
</evidence>
<feature type="region of interest" description="Disordered" evidence="13">
    <location>
        <begin position="673"/>
        <end position="697"/>
    </location>
</feature>
<keyword evidence="8 11" id="KW-0067">ATP-binding</keyword>
<evidence type="ECO:0000256" key="3">
    <source>
        <dbReference type="ARBA" id="ARBA00022490"/>
    </source>
</evidence>
<comment type="catalytic activity">
    <reaction evidence="9">
        <text>5-diphospho-1D-myo-inositol 1,2,3,4,6-pentakisphosphate + ATP + H(+) = 1,5-bis(diphospho)-1D-myo-inositol 2,3,4,6-tetrakisphosphate + ADP</text>
        <dbReference type="Rhea" id="RHEA:10276"/>
        <dbReference type="ChEBI" id="CHEBI:15378"/>
        <dbReference type="ChEBI" id="CHEBI:30616"/>
        <dbReference type="ChEBI" id="CHEBI:58628"/>
        <dbReference type="ChEBI" id="CHEBI:77983"/>
        <dbReference type="ChEBI" id="CHEBI:456216"/>
        <dbReference type="EC" id="2.7.4.24"/>
    </reaction>
    <physiologicalReaction direction="left-to-right" evidence="9">
        <dbReference type="Rhea" id="RHEA:10277"/>
    </physiologicalReaction>
</comment>
<evidence type="ECO:0000313" key="15">
    <source>
        <dbReference type="EMBL" id="CAD9628227.1"/>
    </source>
</evidence>
<evidence type="ECO:0000256" key="8">
    <source>
        <dbReference type="ARBA" id="ARBA00022840"/>
    </source>
</evidence>
<evidence type="ECO:0000256" key="7">
    <source>
        <dbReference type="ARBA" id="ARBA00022777"/>
    </source>
</evidence>
<dbReference type="Pfam" id="PF00328">
    <property type="entry name" value="His_Phos_2"/>
    <property type="match status" value="1"/>
</dbReference>
<dbReference type="PANTHER" id="PTHR12750:SF9">
    <property type="entry name" value="INOSITOL HEXAKISPHOSPHATE AND DIPHOSPHOINOSITOL-PENTAKISPHOSPHATE KINASE"/>
    <property type="match status" value="1"/>
</dbReference>
<comment type="function">
    <text evidence="12">Bifunctional inositol kinase that acts in concert with the IP6K kinases to synthesize the diphosphate group-containing inositol pyrophosphates diphosphoinositol pentakisphosphate, PP-InsP5, and bis-diphosphoinositol tetrakisphosphate, (PP)2-InsP4. PP-InsP5 and (PP)2-InsP4, also respectively called InsP7 and InsP8, may regulate a variety of cellular processes, including apoptosis, vesicle trafficking, cytoskeletal dynamics, and exocytosis. Phosphorylates inositol hexakisphosphate (InsP6).</text>
</comment>
<dbReference type="Gene3D" id="3.40.50.11950">
    <property type="match status" value="1"/>
</dbReference>
<feature type="region of interest" description="Disordered" evidence="13">
    <location>
        <begin position="1024"/>
        <end position="1049"/>
    </location>
</feature>
<dbReference type="InterPro" id="IPR013651">
    <property type="entry name" value="ATP-grasp_RimK-type"/>
</dbReference>
<evidence type="ECO:0000256" key="13">
    <source>
        <dbReference type="SAM" id="MobiDB-lite"/>
    </source>
</evidence>
<dbReference type="GO" id="GO:0006020">
    <property type="term" value="P:inositol metabolic process"/>
    <property type="evidence" value="ECO:0007669"/>
    <property type="project" value="TreeGrafter"/>
</dbReference>
<accession>A0A6U9GUP7</accession>
<dbReference type="GO" id="GO:0033857">
    <property type="term" value="F:5-diphosphoinositol pentakisphosphate 1-kinase activity"/>
    <property type="evidence" value="ECO:0007669"/>
    <property type="project" value="TreeGrafter"/>
</dbReference>
<dbReference type="EC" id="2.7.4.24" evidence="12"/>
<evidence type="ECO:0000256" key="6">
    <source>
        <dbReference type="ARBA" id="ARBA00022741"/>
    </source>
</evidence>
<proteinExistence type="inferred from homology"/>
<dbReference type="CDD" id="cd07061">
    <property type="entry name" value="HP_HAP_like"/>
    <property type="match status" value="1"/>
</dbReference>
<dbReference type="GO" id="GO:0005524">
    <property type="term" value="F:ATP binding"/>
    <property type="evidence" value="ECO:0007669"/>
    <property type="project" value="UniProtKB-UniRule"/>
</dbReference>
<dbReference type="PROSITE" id="PS50975">
    <property type="entry name" value="ATP_GRASP"/>
    <property type="match status" value="1"/>
</dbReference>
<dbReference type="SUPFAM" id="SSF56059">
    <property type="entry name" value="Glutathione synthetase ATP-binding domain-like"/>
    <property type="match status" value="1"/>
</dbReference>
<dbReference type="FunFam" id="3.30.470.20:FF:000036">
    <property type="entry name" value="Inositol hexakisphosphate and diphosphoinositol-pentakisphosphate kinase"/>
    <property type="match status" value="1"/>
</dbReference>
<dbReference type="InterPro" id="IPR029033">
    <property type="entry name" value="His_PPase_superfam"/>
</dbReference>
<evidence type="ECO:0000256" key="1">
    <source>
        <dbReference type="ARBA" id="ARBA00004514"/>
    </source>
</evidence>
<feature type="compositionally biased region" description="Basic and acidic residues" evidence="13">
    <location>
        <begin position="7"/>
        <end position="22"/>
    </location>
</feature>
<protein>
    <recommendedName>
        <fullName evidence="12">Inositol hexakisphosphate and diphosphoinositol-pentakisphosphate kinase</fullName>
        <ecNumber evidence="12">2.7.4.24</ecNumber>
    </recommendedName>
</protein>
<evidence type="ECO:0000256" key="5">
    <source>
        <dbReference type="ARBA" id="ARBA00022679"/>
    </source>
</evidence>
<feature type="region of interest" description="Disordered" evidence="13">
    <location>
        <begin position="1067"/>
        <end position="1104"/>
    </location>
</feature>
<dbReference type="AlphaFoldDB" id="A0A6U9GUP7"/>
<comment type="similarity">
    <text evidence="2 12">Belongs to the histidine acid phosphatase family. VIP1 subfamily.</text>
</comment>
<evidence type="ECO:0000256" key="9">
    <source>
        <dbReference type="ARBA" id="ARBA00033696"/>
    </source>
</evidence>
<keyword evidence="5 12" id="KW-0808">Transferase</keyword>
<evidence type="ECO:0000256" key="2">
    <source>
        <dbReference type="ARBA" id="ARBA00005609"/>
    </source>
</evidence>
<feature type="compositionally biased region" description="Polar residues" evidence="13">
    <location>
        <begin position="1067"/>
        <end position="1078"/>
    </location>
</feature>
<dbReference type="Pfam" id="PF18086">
    <property type="entry name" value="PPIP5K2_N"/>
    <property type="match status" value="1"/>
</dbReference>
<keyword evidence="3 12" id="KW-0963">Cytoplasm</keyword>
<dbReference type="InterPro" id="IPR037446">
    <property type="entry name" value="His_Pase_VIP1"/>
</dbReference>
<evidence type="ECO:0000256" key="10">
    <source>
        <dbReference type="ARBA" id="ARBA00034629"/>
    </source>
</evidence>
<dbReference type="PANTHER" id="PTHR12750">
    <property type="entry name" value="DIPHOSPHOINOSITOL PENTAKISPHOSPHATE KINASE"/>
    <property type="match status" value="1"/>
</dbReference>
<dbReference type="SUPFAM" id="SSF53254">
    <property type="entry name" value="Phosphoglycerate mutase-like"/>
    <property type="match status" value="1"/>
</dbReference>
<feature type="region of interest" description="Disordered" evidence="13">
    <location>
        <begin position="884"/>
        <end position="908"/>
    </location>
</feature>
<dbReference type="GO" id="GO:0000828">
    <property type="term" value="F:inositol hexakisphosphate kinase activity"/>
    <property type="evidence" value="ECO:0007669"/>
    <property type="project" value="TreeGrafter"/>
</dbReference>
<dbReference type="InterPro" id="IPR000560">
    <property type="entry name" value="His_Pase_clade-2"/>
</dbReference>
<dbReference type="GO" id="GO:0032958">
    <property type="term" value="P:inositol phosphate biosynthetic process"/>
    <property type="evidence" value="ECO:0007669"/>
    <property type="project" value="TreeGrafter"/>
</dbReference>
<feature type="region of interest" description="Disordered" evidence="13">
    <location>
        <begin position="361"/>
        <end position="380"/>
    </location>
</feature>
<evidence type="ECO:0000256" key="12">
    <source>
        <dbReference type="RuleBase" id="RU365032"/>
    </source>
</evidence>
<feature type="region of interest" description="Disordered" evidence="13">
    <location>
        <begin position="1"/>
        <end position="22"/>
    </location>
</feature>
<dbReference type="InterPro" id="IPR011761">
    <property type="entry name" value="ATP-grasp"/>
</dbReference>